<evidence type="ECO:0000313" key="5">
    <source>
        <dbReference type="EMBL" id="KOY17959.1"/>
    </source>
</evidence>
<dbReference type="GO" id="GO:0046872">
    <property type="term" value="F:metal ion binding"/>
    <property type="evidence" value="ECO:0007669"/>
    <property type="project" value="UniProtKB-KW"/>
</dbReference>
<sequence>MEDLYAYDAYCFDLDGTIYVGQMRLPGVNRFISSLRSRGKRLLFLTNTPVLTKEDCYKRLLSLGISCQPDEILTAGYVSGMYFAEHAPDAKVLVVGEEALRRELRTIGIEITEDPYQSTHVLVGMDRKFHYDKLHLAAKAVRHGAALLATNPDNSCPVPGDVIPDTGALLSSIEAASQQKVSVVIGKPSRYYAEKALQLLDVDSSRCLMIGDRLETDILFGQQNGMKTALVLTGISSREDIGKTDIVPDYIWPSLNECIMEQQDHSKTSNVLQVEKA</sequence>
<dbReference type="Gene3D" id="3.40.50.1000">
    <property type="entry name" value="HAD superfamily/HAD-like"/>
    <property type="match status" value="2"/>
</dbReference>
<dbReference type="RefSeq" id="WP_053779412.1">
    <property type="nucleotide sequence ID" value="NZ_LITU01000029.1"/>
</dbReference>
<keyword evidence="1 4" id="KW-0460">Magnesium</keyword>
<dbReference type="SUPFAM" id="SSF56784">
    <property type="entry name" value="HAD-like"/>
    <property type="match status" value="1"/>
</dbReference>
<feature type="binding site" evidence="4">
    <location>
        <position position="15"/>
    </location>
    <ligand>
        <name>Mg(2+)</name>
        <dbReference type="ChEBI" id="CHEBI:18420"/>
    </ligand>
</feature>
<dbReference type="GO" id="GO:0005737">
    <property type="term" value="C:cytoplasm"/>
    <property type="evidence" value="ECO:0007669"/>
    <property type="project" value="TreeGrafter"/>
</dbReference>
<accession>A0A0M9BSJ8</accession>
<reference evidence="5 6" key="1">
    <citation type="submission" date="2015-08" db="EMBL/GenBank/DDBJ databases">
        <title>Draft genome sequence of cellulolytic and xylanolytic Paenibacillus sp. A59, isolated from a decaying forest soil from Patagonia, Argentina.</title>
        <authorList>
            <person name="Ghio S."/>
            <person name="Caceres A.M."/>
            <person name="Talia P."/>
            <person name="Grasso D."/>
            <person name="Campos E."/>
        </authorList>
    </citation>
    <scope>NUCLEOTIDE SEQUENCE [LARGE SCALE GENOMIC DNA]</scope>
    <source>
        <strain evidence="5 6">A59</strain>
    </source>
</reference>
<feature type="active site" description="Nucleophile" evidence="2">
    <location>
        <position position="13"/>
    </location>
</feature>
<feature type="binding site" evidence="4">
    <location>
        <position position="13"/>
    </location>
    <ligand>
        <name>Mg(2+)</name>
        <dbReference type="ChEBI" id="CHEBI:18420"/>
    </ligand>
</feature>
<dbReference type="GO" id="GO:0016791">
    <property type="term" value="F:phosphatase activity"/>
    <property type="evidence" value="ECO:0007669"/>
    <property type="project" value="TreeGrafter"/>
</dbReference>
<feature type="active site" description="Proton donor" evidence="2">
    <location>
        <position position="15"/>
    </location>
</feature>
<proteinExistence type="inferred from homology"/>
<gene>
    <name evidence="5" type="ORF">AMS66_03205</name>
</gene>
<dbReference type="Proteomes" id="UP000037688">
    <property type="component" value="Unassembled WGS sequence"/>
</dbReference>
<evidence type="ECO:0000256" key="2">
    <source>
        <dbReference type="PIRSR" id="PIRSR000915-1"/>
    </source>
</evidence>
<dbReference type="EC" id="3.1.3.-" evidence="1"/>
<dbReference type="AlphaFoldDB" id="A0A0M9BSJ8"/>
<comment type="similarity">
    <text evidence="1">Belongs to the HAD-like hydrolase superfamily. NagD family.</text>
</comment>
<evidence type="ECO:0000313" key="6">
    <source>
        <dbReference type="Proteomes" id="UP000037688"/>
    </source>
</evidence>
<dbReference type="PIRSF" id="PIRSF000915">
    <property type="entry name" value="PGP-type_phosphatase"/>
    <property type="match status" value="1"/>
</dbReference>
<feature type="binding site" evidence="3">
    <location>
        <position position="187"/>
    </location>
    <ligand>
        <name>substrate</name>
    </ligand>
</feature>
<dbReference type="InterPro" id="IPR006357">
    <property type="entry name" value="HAD-SF_hydro_IIA"/>
</dbReference>
<dbReference type="Pfam" id="PF13242">
    <property type="entry name" value="Hydrolase_like"/>
    <property type="match status" value="1"/>
</dbReference>
<dbReference type="PANTHER" id="PTHR19288">
    <property type="entry name" value="4-NITROPHENYLPHOSPHATASE-RELATED"/>
    <property type="match status" value="1"/>
</dbReference>
<name>A0A0M9BSJ8_9BACL</name>
<dbReference type="PANTHER" id="PTHR19288:SF46">
    <property type="entry name" value="HALOACID DEHALOGENASE-LIKE HYDROLASE DOMAIN-CONTAINING PROTEIN 2"/>
    <property type="match status" value="1"/>
</dbReference>
<dbReference type="Pfam" id="PF13344">
    <property type="entry name" value="Hydrolase_6"/>
    <property type="match status" value="1"/>
</dbReference>
<keyword evidence="1 4" id="KW-0479">Metal-binding</keyword>
<comment type="cofactor">
    <cofactor evidence="4">
        <name>Mg(2+)</name>
        <dbReference type="ChEBI" id="CHEBI:18420"/>
    </cofactor>
    <text evidence="4">Divalent metal ions. Mg(2+) is the most effective.</text>
</comment>
<organism evidence="5 6">
    <name type="scientific">Paenibacillus xylanivorans</name>
    <dbReference type="NCBI Taxonomy" id="1705561"/>
    <lineage>
        <taxon>Bacteria</taxon>
        <taxon>Bacillati</taxon>
        <taxon>Bacillota</taxon>
        <taxon>Bacilli</taxon>
        <taxon>Bacillales</taxon>
        <taxon>Paenibacillaceae</taxon>
        <taxon>Paenibacillus</taxon>
    </lineage>
</organism>
<evidence type="ECO:0000256" key="3">
    <source>
        <dbReference type="PIRSR" id="PIRSR000915-2"/>
    </source>
</evidence>
<keyword evidence="6" id="KW-1185">Reference proteome</keyword>
<evidence type="ECO:0000256" key="1">
    <source>
        <dbReference type="PIRNR" id="PIRNR000915"/>
    </source>
</evidence>
<dbReference type="EMBL" id="LITU01000029">
    <property type="protein sequence ID" value="KOY17959.1"/>
    <property type="molecule type" value="Genomic_DNA"/>
</dbReference>
<comment type="caution">
    <text evidence="5">The sequence shown here is derived from an EMBL/GenBank/DDBJ whole genome shotgun (WGS) entry which is preliminary data.</text>
</comment>
<comment type="function">
    <text evidence="1">Catalyzes the dephosphorylation of 2-6 carbon acid sugars in vitro.</text>
</comment>
<feature type="binding site" evidence="4">
    <location>
        <position position="212"/>
    </location>
    <ligand>
        <name>Mg(2+)</name>
        <dbReference type="ChEBI" id="CHEBI:18420"/>
    </ligand>
</feature>
<dbReference type="NCBIfam" id="TIGR01460">
    <property type="entry name" value="HAD-SF-IIA"/>
    <property type="match status" value="1"/>
</dbReference>
<dbReference type="OrthoDB" id="9810449at2"/>
<dbReference type="InterPro" id="IPR023214">
    <property type="entry name" value="HAD_sf"/>
</dbReference>
<evidence type="ECO:0000256" key="4">
    <source>
        <dbReference type="PIRSR" id="PIRSR000915-3"/>
    </source>
</evidence>
<dbReference type="InterPro" id="IPR036412">
    <property type="entry name" value="HAD-like_sf"/>
</dbReference>
<dbReference type="PATRIC" id="fig|1705561.3.peg.112"/>
<protein>
    <recommendedName>
        <fullName evidence="1">Acid sugar phosphatase</fullName>
        <ecNumber evidence="1">3.1.3.-</ecNumber>
    </recommendedName>
</protein>